<dbReference type="Pfam" id="PF03466">
    <property type="entry name" value="LysR_substrate"/>
    <property type="match status" value="1"/>
</dbReference>
<comment type="caution">
    <text evidence="6">The sequence shown here is derived from an EMBL/GenBank/DDBJ whole genome shotgun (WGS) entry which is preliminary data.</text>
</comment>
<dbReference type="InterPro" id="IPR036388">
    <property type="entry name" value="WH-like_DNA-bd_sf"/>
</dbReference>
<accession>A0ABV6F1M5</accession>
<dbReference type="Proteomes" id="UP001589766">
    <property type="component" value="Unassembled WGS sequence"/>
</dbReference>
<dbReference type="Gene3D" id="3.40.190.10">
    <property type="entry name" value="Periplasmic binding protein-like II"/>
    <property type="match status" value="2"/>
</dbReference>
<name>A0ABV6F1M5_9MICC</name>
<dbReference type="PRINTS" id="PR00039">
    <property type="entry name" value="HTHLYSR"/>
</dbReference>
<proteinExistence type="inferred from homology"/>
<dbReference type="EMBL" id="JBHLWH010000009">
    <property type="protein sequence ID" value="MFC0247414.1"/>
    <property type="molecule type" value="Genomic_DNA"/>
</dbReference>
<organism evidence="6 7">
    <name type="scientific">Citricoccus parietis</name>
    <dbReference type="NCBI Taxonomy" id="592307"/>
    <lineage>
        <taxon>Bacteria</taxon>
        <taxon>Bacillati</taxon>
        <taxon>Actinomycetota</taxon>
        <taxon>Actinomycetes</taxon>
        <taxon>Micrococcales</taxon>
        <taxon>Micrococcaceae</taxon>
        <taxon>Citricoccus</taxon>
    </lineage>
</organism>
<evidence type="ECO:0000256" key="3">
    <source>
        <dbReference type="ARBA" id="ARBA00023125"/>
    </source>
</evidence>
<evidence type="ECO:0000256" key="2">
    <source>
        <dbReference type="ARBA" id="ARBA00023015"/>
    </source>
</evidence>
<dbReference type="InterPro" id="IPR036390">
    <property type="entry name" value="WH_DNA-bd_sf"/>
</dbReference>
<evidence type="ECO:0000259" key="5">
    <source>
        <dbReference type="PROSITE" id="PS50931"/>
    </source>
</evidence>
<evidence type="ECO:0000256" key="4">
    <source>
        <dbReference type="ARBA" id="ARBA00023163"/>
    </source>
</evidence>
<keyword evidence="4" id="KW-0804">Transcription</keyword>
<feature type="domain" description="HTH lysR-type" evidence="5">
    <location>
        <begin position="8"/>
        <end position="65"/>
    </location>
</feature>
<dbReference type="PROSITE" id="PS50931">
    <property type="entry name" value="HTH_LYSR"/>
    <property type="match status" value="1"/>
</dbReference>
<dbReference type="SUPFAM" id="SSF53850">
    <property type="entry name" value="Periplasmic binding protein-like II"/>
    <property type="match status" value="1"/>
</dbReference>
<evidence type="ECO:0000313" key="6">
    <source>
        <dbReference type="EMBL" id="MFC0247414.1"/>
    </source>
</evidence>
<dbReference type="SUPFAM" id="SSF46785">
    <property type="entry name" value="Winged helix' DNA-binding domain"/>
    <property type="match status" value="1"/>
</dbReference>
<gene>
    <name evidence="6" type="ORF">ACFFIO_02750</name>
</gene>
<protein>
    <submittedName>
        <fullName evidence="6">LysR family transcriptional regulator</fullName>
    </submittedName>
</protein>
<evidence type="ECO:0000256" key="1">
    <source>
        <dbReference type="ARBA" id="ARBA00009437"/>
    </source>
</evidence>
<dbReference type="InterPro" id="IPR050389">
    <property type="entry name" value="LysR-type_TF"/>
</dbReference>
<evidence type="ECO:0000313" key="7">
    <source>
        <dbReference type="Proteomes" id="UP001589766"/>
    </source>
</evidence>
<reference evidence="6 7" key="1">
    <citation type="submission" date="2024-09" db="EMBL/GenBank/DDBJ databases">
        <authorList>
            <person name="Sun Q."/>
            <person name="Mori K."/>
        </authorList>
    </citation>
    <scope>NUCLEOTIDE SEQUENCE [LARGE SCALE GENOMIC DNA]</scope>
    <source>
        <strain evidence="6 7">CCM 7609</strain>
    </source>
</reference>
<dbReference type="InterPro" id="IPR005119">
    <property type="entry name" value="LysR_subst-bd"/>
</dbReference>
<comment type="similarity">
    <text evidence="1">Belongs to the LysR transcriptional regulatory family.</text>
</comment>
<dbReference type="Gene3D" id="1.10.10.10">
    <property type="entry name" value="Winged helix-like DNA-binding domain superfamily/Winged helix DNA-binding domain"/>
    <property type="match status" value="1"/>
</dbReference>
<dbReference type="PANTHER" id="PTHR30118:SF15">
    <property type="entry name" value="TRANSCRIPTIONAL REGULATORY PROTEIN"/>
    <property type="match status" value="1"/>
</dbReference>
<keyword evidence="2" id="KW-0805">Transcription regulation</keyword>
<keyword evidence="3" id="KW-0238">DNA-binding</keyword>
<sequence>MVIAGSGYDMNLMRTFVVVYETRSVTEASKALFVSQPSVSYALSKLRKFFSDPLFLRNRTGLEPTPVAESLYPQMVQAIWLMDSVVQNATDFKAAETTRTFRLMMTDLALMALFSFVVQAIQAKAPRARIEVTLLDVAQLEDKLRRSEIDGAIAVPTFSEDIVVRDHLMDMPYVGVCAASHPRLSPEPTVEDLVAEQRIEVSGALGHQHVERTLSDLHGHQQPPIALPNYSVVDETLAATESYCVVPLFLGDMFVKRSPVRKFILPFTLEPGHVGLHTLRRVAPSPPVEWLRHVVAEALVAYPYPQHIGDYDDSWFTN</sequence>
<keyword evidence="7" id="KW-1185">Reference proteome</keyword>
<dbReference type="InterPro" id="IPR000847">
    <property type="entry name" value="LysR_HTH_N"/>
</dbReference>
<dbReference type="Pfam" id="PF00126">
    <property type="entry name" value="HTH_1"/>
    <property type="match status" value="1"/>
</dbReference>
<dbReference type="RefSeq" id="WP_378040089.1">
    <property type="nucleotide sequence ID" value="NZ_JBHLWH010000009.1"/>
</dbReference>
<dbReference type="PANTHER" id="PTHR30118">
    <property type="entry name" value="HTH-TYPE TRANSCRIPTIONAL REGULATOR LEUO-RELATED"/>
    <property type="match status" value="1"/>
</dbReference>